<keyword evidence="4 6" id="KW-1133">Transmembrane helix</keyword>
<evidence type="ECO:0000259" key="7">
    <source>
        <dbReference type="PROSITE" id="PS50928"/>
    </source>
</evidence>
<dbReference type="InterPro" id="IPR000515">
    <property type="entry name" value="MetI-like"/>
</dbReference>
<organism evidence="8 9">
    <name type="scientific">Paenibacillus alba</name>
    <dbReference type="NCBI Taxonomy" id="1197127"/>
    <lineage>
        <taxon>Bacteria</taxon>
        <taxon>Bacillati</taxon>
        <taxon>Bacillota</taxon>
        <taxon>Bacilli</taxon>
        <taxon>Bacillales</taxon>
        <taxon>Paenibacillaceae</taxon>
        <taxon>Paenibacillus</taxon>
    </lineage>
</organism>
<evidence type="ECO:0000256" key="3">
    <source>
        <dbReference type="ARBA" id="ARBA00022692"/>
    </source>
</evidence>
<dbReference type="PANTHER" id="PTHR43496:SF1">
    <property type="entry name" value="POLYGALACTURONAN_RHAMNOGALACTURONAN TRANSPORT SYSTEM PERMEASE PROTEIN YTEP"/>
    <property type="match status" value="1"/>
</dbReference>
<keyword evidence="9" id="KW-1185">Reference proteome</keyword>
<evidence type="ECO:0000256" key="6">
    <source>
        <dbReference type="RuleBase" id="RU363032"/>
    </source>
</evidence>
<evidence type="ECO:0000256" key="1">
    <source>
        <dbReference type="ARBA" id="ARBA00004141"/>
    </source>
</evidence>
<gene>
    <name evidence="8" type="ORF">P4I72_07750</name>
</gene>
<keyword evidence="5 6" id="KW-0472">Membrane</keyword>
<comment type="similarity">
    <text evidence="6">Belongs to the binding-protein-dependent transport system permease family.</text>
</comment>
<sequence>MEPVNPAIEVKPDAPPISVPSNKRTLFLKRLNRSKYLLILFLPCLIYYVLFKYLPMFGLIISFKDYNLFKGVWASPWIGLKYYKMFFESPDFLKLFRNTFLLGVSTVLFGFPVPVILALCLNEVKNLFFKRFVQTVSYVPHFISNVVVIGMVVMFLSPTTGIVAHFVKMLGWQPVNLLVQPQWFRPIYVLADIWQHAGWGSIIFLAALTAIDPQLYEAAAIDGATRWKQLWNVTIPGIMPAMVIMLILNIGHIIDIGFEKVYLLMNPATYDAGDIFSTFVYRMGLTLGNYSYGTAVDLFTGVISLIFIYAANFAGRKFSETSLW</sequence>
<comment type="caution">
    <text evidence="8">The sequence shown here is derived from an EMBL/GenBank/DDBJ whole genome shotgun (WGS) entry which is preliminary data.</text>
</comment>
<dbReference type="SUPFAM" id="SSF161098">
    <property type="entry name" value="MetI-like"/>
    <property type="match status" value="1"/>
</dbReference>
<dbReference type="Proteomes" id="UP001338137">
    <property type="component" value="Unassembled WGS sequence"/>
</dbReference>
<protein>
    <submittedName>
        <fullName evidence="8">ABC transporter permease subunit</fullName>
    </submittedName>
</protein>
<accession>A0ABU6FYM7</accession>
<evidence type="ECO:0000256" key="2">
    <source>
        <dbReference type="ARBA" id="ARBA00022448"/>
    </source>
</evidence>
<keyword evidence="2 6" id="KW-0813">Transport</keyword>
<feature type="transmembrane region" description="Helical" evidence="6">
    <location>
        <begin position="142"/>
        <end position="167"/>
    </location>
</feature>
<evidence type="ECO:0000256" key="5">
    <source>
        <dbReference type="ARBA" id="ARBA00023136"/>
    </source>
</evidence>
<feature type="transmembrane region" description="Helical" evidence="6">
    <location>
        <begin position="230"/>
        <end position="254"/>
    </location>
</feature>
<evidence type="ECO:0000313" key="9">
    <source>
        <dbReference type="Proteomes" id="UP001338137"/>
    </source>
</evidence>
<keyword evidence="3 6" id="KW-0812">Transmembrane</keyword>
<feature type="transmembrane region" description="Helical" evidence="6">
    <location>
        <begin position="36"/>
        <end position="63"/>
    </location>
</feature>
<dbReference type="Gene3D" id="1.10.3720.10">
    <property type="entry name" value="MetI-like"/>
    <property type="match status" value="1"/>
</dbReference>
<dbReference type="RefSeq" id="WP_173217144.1">
    <property type="nucleotide sequence ID" value="NZ_JABMKZ010000004.1"/>
</dbReference>
<feature type="domain" description="ABC transmembrane type-1" evidence="7">
    <location>
        <begin position="96"/>
        <end position="311"/>
    </location>
</feature>
<feature type="transmembrane region" description="Helical" evidence="6">
    <location>
        <begin position="100"/>
        <end position="121"/>
    </location>
</feature>
<proteinExistence type="inferred from homology"/>
<dbReference type="PROSITE" id="PS50928">
    <property type="entry name" value="ABC_TM1"/>
    <property type="match status" value="1"/>
</dbReference>
<dbReference type="Pfam" id="PF00528">
    <property type="entry name" value="BPD_transp_1"/>
    <property type="match status" value="1"/>
</dbReference>
<feature type="transmembrane region" description="Helical" evidence="6">
    <location>
        <begin position="187"/>
        <end position="209"/>
    </location>
</feature>
<dbReference type="CDD" id="cd06261">
    <property type="entry name" value="TM_PBP2"/>
    <property type="match status" value="1"/>
</dbReference>
<dbReference type="EMBL" id="JARLKY010000016">
    <property type="protein sequence ID" value="MEC0227013.1"/>
    <property type="molecule type" value="Genomic_DNA"/>
</dbReference>
<evidence type="ECO:0000256" key="4">
    <source>
        <dbReference type="ARBA" id="ARBA00022989"/>
    </source>
</evidence>
<reference evidence="8 9" key="1">
    <citation type="submission" date="2023-03" db="EMBL/GenBank/DDBJ databases">
        <title>Bacillus Genome Sequencing.</title>
        <authorList>
            <person name="Dunlap C."/>
        </authorList>
    </citation>
    <scope>NUCLEOTIDE SEQUENCE [LARGE SCALE GENOMIC DNA]</scope>
    <source>
        <strain evidence="8 9">BD-533</strain>
    </source>
</reference>
<feature type="transmembrane region" description="Helical" evidence="6">
    <location>
        <begin position="290"/>
        <end position="311"/>
    </location>
</feature>
<comment type="subcellular location">
    <subcellularLocation>
        <location evidence="6">Cell membrane</location>
        <topology evidence="6">Multi-pass membrane protein</topology>
    </subcellularLocation>
    <subcellularLocation>
        <location evidence="1">Membrane</location>
        <topology evidence="1">Multi-pass membrane protein</topology>
    </subcellularLocation>
</comment>
<dbReference type="PANTHER" id="PTHR43496">
    <property type="entry name" value="PROTEIN LPLB"/>
    <property type="match status" value="1"/>
</dbReference>
<dbReference type="InterPro" id="IPR035906">
    <property type="entry name" value="MetI-like_sf"/>
</dbReference>
<evidence type="ECO:0000313" key="8">
    <source>
        <dbReference type="EMBL" id="MEC0227013.1"/>
    </source>
</evidence>
<name>A0ABU6FYM7_9BACL</name>